<proteinExistence type="predicted"/>
<accession>A0A0L6CSF6</accession>
<dbReference type="AlphaFoldDB" id="A0A0L6CSF6"/>
<sequence length="41" mass="4837">MVPLTHTLCGLSIEDLLQEFKINDLLKFASLVPHFRHKFRQ</sequence>
<organism evidence="1 2">
    <name type="scientific">Roseovarius tolerans</name>
    <dbReference type="NCBI Taxonomy" id="74031"/>
    <lineage>
        <taxon>Bacteria</taxon>
        <taxon>Pseudomonadati</taxon>
        <taxon>Pseudomonadota</taxon>
        <taxon>Alphaproteobacteria</taxon>
        <taxon>Rhodobacterales</taxon>
        <taxon>Roseobacteraceae</taxon>
        <taxon>Roseovarius</taxon>
    </lineage>
</organism>
<dbReference type="PATRIC" id="fig|74031.6.peg.2827"/>
<protein>
    <submittedName>
        <fullName evidence="1">Uncharacterized protein</fullName>
    </submittedName>
</protein>
<name>A0A0L6CSF6_9RHOB</name>
<dbReference type="Proteomes" id="UP000037046">
    <property type="component" value="Unassembled WGS sequence"/>
</dbReference>
<dbReference type="EMBL" id="LGVV01000043">
    <property type="protein sequence ID" value="KNX40709.1"/>
    <property type="molecule type" value="Genomic_DNA"/>
</dbReference>
<keyword evidence="2" id="KW-1185">Reference proteome</keyword>
<comment type="caution">
    <text evidence="1">The sequence shown here is derived from an EMBL/GenBank/DDBJ whole genome shotgun (WGS) entry which is preliminary data.</text>
</comment>
<gene>
    <name evidence="1" type="ORF">ROTO_27770</name>
</gene>
<evidence type="ECO:0000313" key="2">
    <source>
        <dbReference type="Proteomes" id="UP000037046"/>
    </source>
</evidence>
<evidence type="ECO:0000313" key="1">
    <source>
        <dbReference type="EMBL" id="KNX40709.1"/>
    </source>
</evidence>
<reference evidence="2" key="1">
    <citation type="submission" date="2015-07" db="EMBL/GenBank/DDBJ databases">
        <title>Draft Genome Sequence of Roseovarius tolerans EL-164, a producer of N-Acylated Alanine Methyl Esters (NAMEs).</title>
        <authorList>
            <person name="Voget S."/>
            <person name="Bruns H."/>
            <person name="Wagner-Doebler I."/>
            <person name="Schulz S."/>
            <person name="Daniel R."/>
        </authorList>
    </citation>
    <scope>NUCLEOTIDE SEQUENCE [LARGE SCALE GENOMIC DNA]</scope>
    <source>
        <strain evidence="2">EL-164</strain>
    </source>
</reference>